<dbReference type="EC" id="2.7.13.3" evidence="2"/>
<dbReference type="Pfam" id="PF02518">
    <property type="entry name" value="HATPase_c"/>
    <property type="match status" value="1"/>
</dbReference>
<evidence type="ECO:0000256" key="1">
    <source>
        <dbReference type="ARBA" id="ARBA00000085"/>
    </source>
</evidence>
<dbReference type="Pfam" id="PF13426">
    <property type="entry name" value="PAS_9"/>
    <property type="match status" value="1"/>
</dbReference>
<dbReference type="GO" id="GO:0000155">
    <property type="term" value="F:phosphorelay sensor kinase activity"/>
    <property type="evidence" value="ECO:0007669"/>
    <property type="project" value="InterPro"/>
</dbReference>
<dbReference type="PROSITE" id="PS50113">
    <property type="entry name" value="PAC"/>
    <property type="match status" value="4"/>
</dbReference>
<evidence type="ECO:0000259" key="6">
    <source>
        <dbReference type="PROSITE" id="PS50109"/>
    </source>
</evidence>
<evidence type="ECO:0000313" key="10">
    <source>
        <dbReference type="Proteomes" id="UP000199580"/>
    </source>
</evidence>
<dbReference type="InterPro" id="IPR036890">
    <property type="entry name" value="HATPase_C_sf"/>
</dbReference>
<dbReference type="OrthoDB" id="9766459at2"/>
<dbReference type="Gene3D" id="1.10.287.130">
    <property type="match status" value="1"/>
</dbReference>
<feature type="domain" description="PAS" evidence="7">
    <location>
        <begin position="173"/>
        <end position="244"/>
    </location>
</feature>
<comment type="catalytic activity">
    <reaction evidence="1">
        <text>ATP + protein L-histidine = ADP + protein N-phospho-L-histidine.</text>
        <dbReference type="EC" id="2.7.13.3"/>
    </reaction>
</comment>
<dbReference type="PANTHER" id="PTHR43304">
    <property type="entry name" value="PHYTOCHROME-LIKE PROTEIN CPH1"/>
    <property type="match status" value="1"/>
</dbReference>
<dbReference type="InterPro" id="IPR000700">
    <property type="entry name" value="PAS-assoc_C"/>
</dbReference>
<dbReference type="SMART" id="SM00091">
    <property type="entry name" value="PAS"/>
    <property type="match status" value="4"/>
</dbReference>
<dbReference type="InterPro" id="IPR003594">
    <property type="entry name" value="HATPase_dom"/>
</dbReference>
<dbReference type="Gene3D" id="3.30.565.10">
    <property type="entry name" value="Histidine kinase-like ATPase, C-terminal domain"/>
    <property type="match status" value="1"/>
</dbReference>
<dbReference type="InterPro" id="IPR005467">
    <property type="entry name" value="His_kinase_dom"/>
</dbReference>
<dbReference type="FunFam" id="3.30.565.10:FF:000006">
    <property type="entry name" value="Sensor histidine kinase WalK"/>
    <property type="match status" value="1"/>
</dbReference>
<feature type="domain" description="PAC" evidence="8">
    <location>
        <begin position="632"/>
        <end position="685"/>
    </location>
</feature>
<dbReference type="STRING" id="1128970.SAMN04487935_2089"/>
<dbReference type="PANTHER" id="PTHR43304:SF1">
    <property type="entry name" value="PAC DOMAIN-CONTAINING PROTEIN"/>
    <property type="match status" value="1"/>
</dbReference>
<dbReference type="InterPro" id="IPR000014">
    <property type="entry name" value="PAS"/>
</dbReference>
<dbReference type="InterPro" id="IPR036097">
    <property type="entry name" value="HisK_dim/P_sf"/>
</dbReference>
<evidence type="ECO:0000256" key="3">
    <source>
        <dbReference type="ARBA" id="ARBA00022553"/>
    </source>
</evidence>
<accession>A0A1G8XYD9</accession>
<dbReference type="RefSeq" id="WP_091394942.1">
    <property type="nucleotide sequence ID" value="NZ_BKAI01000011.1"/>
</dbReference>
<feature type="domain" description="Histidine kinase" evidence="6">
    <location>
        <begin position="714"/>
        <end position="939"/>
    </location>
</feature>
<dbReference type="SMART" id="SM00387">
    <property type="entry name" value="HATPase_c"/>
    <property type="match status" value="1"/>
</dbReference>
<keyword evidence="4" id="KW-0808">Transferase</keyword>
<dbReference type="CDD" id="cd00130">
    <property type="entry name" value="PAS"/>
    <property type="match status" value="2"/>
</dbReference>
<sequence>MKSDNDNKDYFFLQNNSECTKLIRNFNWETTPLGSPEKWPVSLRSTLAMMLSSQFPMFVWWGEELIQFYNDAYRQSLGDNGKHPLAIGQRGEDCWPEIWDFVYPKIRKVLDEGESFWYDDLLLPIFRNGKLEDVYWTFSYSPLYGDDGAISGVMVICNETTEKISDKRRLGDDKNELEFAVEAAELGTWDLNPETGAFTANARLKEWFGLKPEETIPLPLATSVIAEKDRERVNSAISKALQSQSGGHYDIEYKIIHPITGNERIVKAKGKALFNDEGIAKRFNGTLQDISEERKNQELFRSIIEQAPVATSLFAGKDMVIEVANDIMLGYWGVDVSAIGKPLAEAIPELIGQPFLQILDDVYTTGITYTDKAAPVRLVLNESPSTYYFDFTYKALKDARGKIYGVMNMSVDVTEQVLLQKHAEEIQRQVLESFEQSPVGIATMDSDNLVYRTANPFYGQLVGRSPEALIGKPMFEAIPEINGQGFDILINDVIATGIPFIAKEVVVSIRRNEQSEKIYVDLTYQPRRNASGKITGILIVAIDVTQQVLSRHVIEDAQLALKSTVDLAKLATWNLDLPSGIFSYSDRFRNWLGLPNEISSIEAFYQILSKKDSENLKHAIASILNPESESLSVFEYEITNQTTGQKRIVSANAQIFYDADGEPEHISGTAQNVTKERKLQEELKFLVKERTLELESVNHNLELSNHELQQFAYVASHDLQEPVRKISVFIEMLEATLNSVDPKAKNYIDKIKSSSGRMSNLIRDVLSLSQLSNVIPVFERVDLGQITNETLTELELVIEQKGATVNVSGLVPIDAIPLQMSQLFGNLISNALKYSRTGIAPEISITGKILSAKEIKFSPGNHSNWLQVEFKDNGIGFDQQYAEKIFNIFQRLHAKQDFAGTGIGLAICRKIVQNHNGFINAQSVENEGAVFTVTLPMHQL</sequence>
<protein>
    <recommendedName>
        <fullName evidence="2">histidine kinase</fullName>
        <ecNumber evidence="2">2.7.13.3</ecNumber>
    </recommendedName>
</protein>
<evidence type="ECO:0000256" key="2">
    <source>
        <dbReference type="ARBA" id="ARBA00012438"/>
    </source>
</evidence>
<keyword evidence="5" id="KW-0418">Kinase</keyword>
<dbReference type="SUPFAM" id="SSF55785">
    <property type="entry name" value="PYP-like sensor domain (PAS domain)"/>
    <property type="match status" value="5"/>
</dbReference>
<dbReference type="Pfam" id="PF00512">
    <property type="entry name" value="HisKA"/>
    <property type="match status" value="1"/>
</dbReference>
<evidence type="ECO:0000259" key="8">
    <source>
        <dbReference type="PROSITE" id="PS50113"/>
    </source>
</evidence>
<keyword evidence="10" id="KW-1185">Reference proteome</keyword>
<proteinExistence type="predicted"/>
<dbReference type="PRINTS" id="PR00344">
    <property type="entry name" value="BCTRLSENSOR"/>
</dbReference>
<name>A0A1G8XYD9_9FLAO</name>
<gene>
    <name evidence="9" type="ORF">SAMN04487935_2089</name>
</gene>
<dbReference type="InterPro" id="IPR035965">
    <property type="entry name" value="PAS-like_dom_sf"/>
</dbReference>
<dbReference type="Pfam" id="PF08448">
    <property type="entry name" value="PAS_4"/>
    <property type="match status" value="2"/>
</dbReference>
<dbReference type="Pfam" id="PF08447">
    <property type="entry name" value="PAS_3"/>
    <property type="match status" value="1"/>
</dbReference>
<dbReference type="InterPro" id="IPR003661">
    <property type="entry name" value="HisK_dim/P_dom"/>
</dbReference>
<evidence type="ECO:0000259" key="7">
    <source>
        <dbReference type="PROSITE" id="PS50112"/>
    </source>
</evidence>
<dbReference type="Gene3D" id="3.30.450.20">
    <property type="entry name" value="PAS domain"/>
    <property type="match status" value="5"/>
</dbReference>
<organism evidence="9 10">
    <name type="scientific">Flavobacterium noncentrifugens</name>
    <dbReference type="NCBI Taxonomy" id="1128970"/>
    <lineage>
        <taxon>Bacteria</taxon>
        <taxon>Pseudomonadati</taxon>
        <taxon>Bacteroidota</taxon>
        <taxon>Flavobacteriia</taxon>
        <taxon>Flavobacteriales</taxon>
        <taxon>Flavobacteriaceae</taxon>
        <taxon>Flavobacterium</taxon>
    </lineage>
</organism>
<dbReference type="EMBL" id="FNEZ01000003">
    <property type="protein sequence ID" value="SDJ94790.1"/>
    <property type="molecule type" value="Genomic_DNA"/>
</dbReference>
<dbReference type="SUPFAM" id="SSF55874">
    <property type="entry name" value="ATPase domain of HSP90 chaperone/DNA topoisomerase II/histidine kinase"/>
    <property type="match status" value="1"/>
</dbReference>
<dbReference type="SMART" id="SM00388">
    <property type="entry name" value="HisKA"/>
    <property type="match status" value="1"/>
</dbReference>
<evidence type="ECO:0000313" key="9">
    <source>
        <dbReference type="EMBL" id="SDJ94790.1"/>
    </source>
</evidence>
<feature type="domain" description="PAC" evidence="8">
    <location>
        <begin position="372"/>
        <end position="425"/>
    </location>
</feature>
<dbReference type="AlphaFoldDB" id="A0A1G8XYD9"/>
<evidence type="ECO:0000256" key="5">
    <source>
        <dbReference type="ARBA" id="ARBA00022777"/>
    </source>
</evidence>
<reference evidence="9 10" key="1">
    <citation type="submission" date="2016-10" db="EMBL/GenBank/DDBJ databases">
        <authorList>
            <person name="de Groot N.N."/>
        </authorList>
    </citation>
    <scope>NUCLEOTIDE SEQUENCE [LARGE SCALE GENOMIC DNA]</scope>
    <source>
        <strain evidence="9 10">CGMCC 1.10076</strain>
    </source>
</reference>
<dbReference type="InterPro" id="IPR052162">
    <property type="entry name" value="Sensor_kinase/Photoreceptor"/>
</dbReference>
<dbReference type="InterPro" id="IPR013655">
    <property type="entry name" value="PAS_fold_3"/>
</dbReference>
<dbReference type="SUPFAM" id="SSF47384">
    <property type="entry name" value="Homodimeric domain of signal transducing histidine kinase"/>
    <property type="match status" value="1"/>
</dbReference>
<feature type="domain" description="PAC" evidence="8">
    <location>
        <begin position="503"/>
        <end position="556"/>
    </location>
</feature>
<feature type="domain" description="PAC" evidence="8">
    <location>
        <begin position="249"/>
        <end position="302"/>
    </location>
</feature>
<keyword evidence="3" id="KW-0597">Phosphoprotein</keyword>
<dbReference type="Proteomes" id="UP000199580">
    <property type="component" value="Unassembled WGS sequence"/>
</dbReference>
<dbReference type="InterPro" id="IPR004358">
    <property type="entry name" value="Sig_transdc_His_kin-like_C"/>
</dbReference>
<dbReference type="SMART" id="SM00086">
    <property type="entry name" value="PAC"/>
    <property type="match status" value="4"/>
</dbReference>
<dbReference type="InterPro" id="IPR013656">
    <property type="entry name" value="PAS_4"/>
</dbReference>
<dbReference type="PROSITE" id="PS50112">
    <property type="entry name" value="PAS"/>
    <property type="match status" value="1"/>
</dbReference>
<dbReference type="NCBIfam" id="TIGR00229">
    <property type="entry name" value="sensory_box"/>
    <property type="match status" value="2"/>
</dbReference>
<evidence type="ECO:0000256" key="4">
    <source>
        <dbReference type="ARBA" id="ARBA00022679"/>
    </source>
</evidence>
<dbReference type="CDD" id="cd00082">
    <property type="entry name" value="HisKA"/>
    <property type="match status" value="1"/>
</dbReference>
<dbReference type="InterPro" id="IPR001610">
    <property type="entry name" value="PAC"/>
</dbReference>
<dbReference type="PROSITE" id="PS50109">
    <property type="entry name" value="HIS_KIN"/>
    <property type="match status" value="1"/>
</dbReference>